<evidence type="ECO:0000256" key="1">
    <source>
        <dbReference type="SAM" id="Phobius"/>
    </source>
</evidence>
<dbReference type="Pfam" id="PF25612">
    <property type="entry name" value="DUF7940"/>
    <property type="match status" value="1"/>
</dbReference>
<dbReference type="InterPro" id="IPR057700">
    <property type="entry name" value="DUF7940"/>
</dbReference>
<proteinExistence type="predicted"/>
<accession>A0A848NVZ3</accession>
<dbReference type="AlphaFoldDB" id="A0A848NVZ3"/>
<sequence>MTLIEDWKKCHRLYSQRINAAGVALCATYGTMYDSVRDVLPPKYLALLTALIFLAGFGLRLVKQDSEEGDAENAA</sequence>
<gene>
    <name evidence="2" type="ORF">HGR00_04980</name>
</gene>
<name>A0A848NVZ3_9RALS</name>
<dbReference type="RefSeq" id="WP_169339440.1">
    <property type="nucleotide sequence ID" value="NZ_JABBZM010000003.1"/>
</dbReference>
<dbReference type="EMBL" id="JABBZM010000003">
    <property type="protein sequence ID" value="NMV37255.1"/>
    <property type="molecule type" value="Genomic_DNA"/>
</dbReference>
<evidence type="ECO:0008006" key="4">
    <source>
        <dbReference type="Google" id="ProtNLM"/>
    </source>
</evidence>
<dbReference type="Proteomes" id="UP000575469">
    <property type="component" value="Unassembled WGS sequence"/>
</dbReference>
<keyword evidence="1" id="KW-1133">Transmembrane helix</keyword>
<protein>
    <recommendedName>
        <fullName evidence="4">Holin</fullName>
    </recommendedName>
</protein>
<organism evidence="2 3">
    <name type="scientific">Ralstonia insidiosa</name>
    <dbReference type="NCBI Taxonomy" id="190721"/>
    <lineage>
        <taxon>Bacteria</taxon>
        <taxon>Pseudomonadati</taxon>
        <taxon>Pseudomonadota</taxon>
        <taxon>Betaproteobacteria</taxon>
        <taxon>Burkholderiales</taxon>
        <taxon>Burkholderiaceae</taxon>
        <taxon>Ralstonia</taxon>
    </lineage>
</organism>
<keyword evidence="1" id="KW-0472">Membrane</keyword>
<evidence type="ECO:0000313" key="3">
    <source>
        <dbReference type="Proteomes" id="UP000575469"/>
    </source>
</evidence>
<feature type="transmembrane region" description="Helical" evidence="1">
    <location>
        <begin position="44"/>
        <end position="62"/>
    </location>
</feature>
<comment type="caution">
    <text evidence="2">The sequence shown here is derived from an EMBL/GenBank/DDBJ whole genome shotgun (WGS) entry which is preliminary data.</text>
</comment>
<keyword evidence="1" id="KW-0812">Transmembrane</keyword>
<evidence type="ECO:0000313" key="2">
    <source>
        <dbReference type="EMBL" id="NMV37255.1"/>
    </source>
</evidence>
<reference evidence="2 3" key="1">
    <citation type="submission" date="2020-04" db="EMBL/GenBank/DDBJ databases">
        <title>Ralstonia insidiosa genome sequencing and assembly.</title>
        <authorList>
            <person name="Martins R.C.R."/>
            <person name="Perdigao-Neto L.V."/>
            <person name="Levin A.S.S."/>
            <person name="Costa S.F."/>
        </authorList>
    </citation>
    <scope>NUCLEOTIDE SEQUENCE [LARGE SCALE GENOMIC DNA]</scope>
    <source>
        <strain evidence="2 3">5047</strain>
    </source>
</reference>